<dbReference type="Pfam" id="PF07494">
    <property type="entry name" value="Reg_prop"/>
    <property type="match status" value="3"/>
</dbReference>
<name>A0A931E314_9BACT</name>
<accession>A0A931E314</accession>
<evidence type="ECO:0000259" key="4">
    <source>
        <dbReference type="Pfam" id="PF07730"/>
    </source>
</evidence>
<dbReference type="SUPFAM" id="SSF63829">
    <property type="entry name" value="Calcium-dependent phosphotriesterase"/>
    <property type="match status" value="3"/>
</dbReference>
<dbReference type="InterPro" id="IPR011123">
    <property type="entry name" value="Y_Y_Y"/>
</dbReference>
<evidence type="ECO:0000313" key="5">
    <source>
        <dbReference type="EMBL" id="MBG9377662.1"/>
    </source>
</evidence>
<protein>
    <recommendedName>
        <fullName evidence="7">Histidine kinase domain-containing protein</fullName>
    </recommendedName>
</protein>
<dbReference type="Pfam" id="PF07730">
    <property type="entry name" value="HisKA_3"/>
    <property type="match status" value="1"/>
</dbReference>
<dbReference type="InterPro" id="IPR011712">
    <property type="entry name" value="Sig_transdc_His_kin_sub3_dim/P"/>
</dbReference>
<dbReference type="RefSeq" id="WP_196991733.1">
    <property type="nucleotide sequence ID" value="NZ_JADWYR010000002.1"/>
</dbReference>
<dbReference type="Gene3D" id="2.130.10.10">
    <property type="entry name" value="YVTN repeat-like/Quinoprotein amine dehydrogenase"/>
    <property type="match status" value="2"/>
</dbReference>
<proteinExistence type="predicted"/>
<dbReference type="Proteomes" id="UP000628448">
    <property type="component" value="Unassembled WGS sequence"/>
</dbReference>
<organism evidence="5 6">
    <name type="scientific">Panacibacter microcysteis</name>
    <dbReference type="NCBI Taxonomy" id="2793269"/>
    <lineage>
        <taxon>Bacteria</taxon>
        <taxon>Pseudomonadati</taxon>
        <taxon>Bacteroidota</taxon>
        <taxon>Chitinophagia</taxon>
        <taxon>Chitinophagales</taxon>
        <taxon>Chitinophagaceae</taxon>
        <taxon>Panacibacter</taxon>
    </lineage>
</organism>
<keyword evidence="2" id="KW-1133">Transmembrane helix</keyword>
<dbReference type="PANTHER" id="PTHR43547:SF2">
    <property type="entry name" value="HYBRID SIGNAL TRANSDUCTION HISTIDINE KINASE C"/>
    <property type="match status" value="1"/>
</dbReference>
<evidence type="ECO:0000313" key="6">
    <source>
        <dbReference type="Proteomes" id="UP000628448"/>
    </source>
</evidence>
<evidence type="ECO:0000259" key="3">
    <source>
        <dbReference type="Pfam" id="PF07495"/>
    </source>
</evidence>
<evidence type="ECO:0008006" key="7">
    <source>
        <dbReference type="Google" id="ProtNLM"/>
    </source>
</evidence>
<dbReference type="InterPro" id="IPR011110">
    <property type="entry name" value="Reg_prop"/>
</dbReference>
<dbReference type="Pfam" id="PF07495">
    <property type="entry name" value="Y_Y_Y"/>
    <property type="match status" value="1"/>
</dbReference>
<dbReference type="PANTHER" id="PTHR43547">
    <property type="entry name" value="TWO-COMPONENT HISTIDINE KINASE"/>
    <property type="match status" value="1"/>
</dbReference>
<dbReference type="Gene3D" id="1.20.5.1930">
    <property type="match status" value="1"/>
</dbReference>
<gene>
    <name evidence="5" type="ORF">I5907_15570</name>
</gene>
<keyword evidence="2" id="KW-0472">Membrane</keyword>
<feature type="transmembrane region" description="Helical" evidence="2">
    <location>
        <begin position="824"/>
        <end position="842"/>
    </location>
</feature>
<dbReference type="AlphaFoldDB" id="A0A931E314"/>
<feature type="domain" description="Two component regulator three Y" evidence="3">
    <location>
        <begin position="757"/>
        <end position="816"/>
    </location>
</feature>
<comment type="caution">
    <text evidence="5">The sequence shown here is derived from an EMBL/GenBank/DDBJ whole genome shotgun (WGS) entry which is preliminary data.</text>
</comment>
<dbReference type="FunFam" id="2.60.40.10:FF:000791">
    <property type="entry name" value="Two-component system sensor histidine kinase/response regulator"/>
    <property type="match status" value="1"/>
</dbReference>
<dbReference type="GO" id="GO:0000155">
    <property type="term" value="F:phosphorelay sensor kinase activity"/>
    <property type="evidence" value="ECO:0007669"/>
    <property type="project" value="InterPro"/>
</dbReference>
<dbReference type="SUPFAM" id="SSF55874">
    <property type="entry name" value="ATPase domain of HSP90 chaperone/DNA topoisomerase II/histidine kinase"/>
    <property type="match status" value="1"/>
</dbReference>
<dbReference type="InterPro" id="IPR036890">
    <property type="entry name" value="HATPase_C_sf"/>
</dbReference>
<keyword evidence="2" id="KW-0812">Transmembrane</keyword>
<sequence>MAHITNRGACGYTFKLPVKYRLLYWLVMFCSGAVAQTGGYNFDNVNGVPGISGISVTAVVQDSTGYIWLGTVDGLKKFDGYTATTYRHKTDDRYSLADNEIVSLCVDADNNIWAGTINGLSVLNRKTNLFQSFMHAGNSNSGICGNVITGLTKDAEGNILVATYDGGLCIARKDNNTYSFTKTYRAINTSAPVLTQLFSTCFDASKNLWAATESGLFFFSKDGTVLKKFTAAGNSGTNITNSSVFKLWPMNDGSVWISGKGMLDRITCDPGNNNRFTVRHFLPFVAGTRNLNSWNINDFIIDRHNNGWIATNDFGIIKFSLAIDSVYNVERYQSNEMTANSLGSSLCNDLFEDKTGTVWIGTEKGVSKYIPAKKRFSEYMKPAPLQTGRDILAILHDNRRRTWIGYDADTILVTDMHNNKRLDMQLKLPGLQKNLIDQVNCVIQGADNSIYIGTLLQGVFVLKDTRGNLEKRQNWRQLNRQNTPELISNDIFCFAKDTAGNIWIGTYKGACKYLPATGKLIPVYTSPTKKAMPGYSVFAIACDSKGNALCGTDDGLVMLKTDGSTTVYRHIASDTTSISHDQVNCIYTTKNGQVFVGTKTGLNLFDMATGSFKRITANEGSFEESVRSIQEDHLGNLWLGTYHGLVKYNRQLHTLHTYTTVDGLASDQFLNNACAIDDAGKMYFGSKKGLVVFDPAAVAADTNTYPVVITNIKILNTGLDATGDTALQQQFNVYRSLHLDYSQNFLSFEFAALNYNNSSSGYMYMMEGLDKDWIKAGTKRFADYTAIKPGTYFFKVKAANSDGVWNNTPAMLKIVITPPWWQTWWFYLLMSCTITAIVYAVYRIRINQLMKLYNLRSNIAKDLHDDVGSALSSISLLSNMAQQGKTTAHLQPQEIFSRIGDTSKKMIDLMDDIVWSVNPDNDRFANMLVRMREYAAEMLEAKEIDFSFSADTNTGDLKIPMQMRKDYFLIYKEAINNLAKYACASNAAICITHRTKALVTIIQDDGKGFDPRMVHAGNGLKNMQQRAAHLKASLKIDTAPARGTTITLTMVVP</sequence>
<keyword evidence="6" id="KW-1185">Reference proteome</keyword>
<dbReference type="GO" id="GO:0016020">
    <property type="term" value="C:membrane"/>
    <property type="evidence" value="ECO:0007669"/>
    <property type="project" value="InterPro"/>
</dbReference>
<evidence type="ECO:0000256" key="1">
    <source>
        <dbReference type="ARBA" id="ARBA00022553"/>
    </source>
</evidence>
<dbReference type="GO" id="GO:0046983">
    <property type="term" value="F:protein dimerization activity"/>
    <property type="evidence" value="ECO:0007669"/>
    <property type="project" value="InterPro"/>
</dbReference>
<dbReference type="InterPro" id="IPR015943">
    <property type="entry name" value="WD40/YVTN_repeat-like_dom_sf"/>
</dbReference>
<keyword evidence="1" id="KW-0597">Phosphoprotein</keyword>
<evidence type="ECO:0000256" key="2">
    <source>
        <dbReference type="SAM" id="Phobius"/>
    </source>
</evidence>
<feature type="domain" description="Signal transduction histidine kinase subgroup 3 dimerisation and phosphoacceptor" evidence="4">
    <location>
        <begin position="856"/>
        <end position="920"/>
    </location>
</feature>
<dbReference type="CDD" id="cd16917">
    <property type="entry name" value="HATPase_UhpB-NarQ-NarX-like"/>
    <property type="match status" value="1"/>
</dbReference>
<dbReference type="Gene3D" id="2.60.40.10">
    <property type="entry name" value="Immunoglobulins"/>
    <property type="match status" value="1"/>
</dbReference>
<dbReference type="InterPro" id="IPR013783">
    <property type="entry name" value="Ig-like_fold"/>
</dbReference>
<dbReference type="Gene3D" id="3.30.565.10">
    <property type="entry name" value="Histidine kinase-like ATPase, C-terminal domain"/>
    <property type="match status" value="1"/>
</dbReference>
<dbReference type="EMBL" id="JADWYR010000002">
    <property type="protein sequence ID" value="MBG9377662.1"/>
    <property type="molecule type" value="Genomic_DNA"/>
</dbReference>
<reference evidence="5" key="1">
    <citation type="submission" date="2020-11" db="EMBL/GenBank/DDBJ databases">
        <title>Bacterial whole genome sequence for Panacibacter sp. DH6.</title>
        <authorList>
            <person name="Le V."/>
            <person name="Ko S."/>
            <person name="Ahn C.-Y."/>
            <person name="Oh H.-M."/>
        </authorList>
    </citation>
    <scope>NUCLEOTIDE SEQUENCE</scope>
    <source>
        <strain evidence="5">DH6</strain>
    </source>
</reference>